<keyword evidence="3" id="KW-1185">Reference proteome</keyword>
<evidence type="ECO:0000313" key="1">
    <source>
        <dbReference type="EMBL" id="CAI9931877.1"/>
    </source>
</evidence>
<protein>
    <submittedName>
        <fullName evidence="1">Uncharacterized protein</fullName>
    </submittedName>
</protein>
<sequence length="602" mass="63796">MILQLINSQMLQVFSIAEFDFCYNYVFFRPFQERSSIFLTTPFLFEDGFTKDLCTRTDNVLFREINQSSFSVKIDSEFDLNSQPFSLFFYVFTNVIIVDTEINMKLSNSSNQDVAFLVATVPEYSIEIRGSSFQFESKSPISSFYGIANNLTELLTINRSTFTFICSTTISKFYGISSQVNNLIVQNSSFSITTTASTSCGFVSLVLGSSTFKNLTVSGALSGANTYGFIYENRGACTIQNITYSLVTSGSALNCGFVQLATGAGVVSTSSITFVGFASSQMISEPASYSGTCPCITGSSLQSGLCYCAAGSLPISNNCSCTTPNAVVVNKVCVCGVNATNSSNVCICPSGSTLVNGICQCSTTNAFPVSGACVCGTNATNSSNVCTCPTGSVLTNGVCKCSTPNSFPVSGACQCGTNATNSSNSCVCPTGSSLISGVCKCATANAFPVSGACVCGTDATNSSNTCTCPTNSNLQNGACICTPSYLSMANKICTCPRGSKMSGTSTCTCDSDYSQGWVSSGNSWCYNIKLCCTKCAAKTGNNFGCSDENTISVSIMGQQFWSDCSLINNITQSIIKLIHIFSYNFYFSSSITSFLVTRFLIV</sequence>
<evidence type="ECO:0000313" key="3">
    <source>
        <dbReference type="Proteomes" id="UP001642409"/>
    </source>
</evidence>
<dbReference type="AlphaFoldDB" id="A0AA86P9A8"/>
<dbReference type="EMBL" id="CAXDID020000102">
    <property type="protein sequence ID" value="CAL6026574.1"/>
    <property type="molecule type" value="Genomic_DNA"/>
</dbReference>
<dbReference type="EMBL" id="CATOUU010000499">
    <property type="protein sequence ID" value="CAI9931877.1"/>
    <property type="molecule type" value="Genomic_DNA"/>
</dbReference>
<accession>A0AA86P9A8</accession>
<evidence type="ECO:0000313" key="2">
    <source>
        <dbReference type="EMBL" id="CAL6026574.1"/>
    </source>
</evidence>
<dbReference type="Proteomes" id="UP001642409">
    <property type="component" value="Unassembled WGS sequence"/>
</dbReference>
<reference evidence="2 3" key="2">
    <citation type="submission" date="2024-07" db="EMBL/GenBank/DDBJ databases">
        <authorList>
            <person name="Akdeniz Z."/>
        </authorList>
    </citation>
    <scope>NUCLEOTIDE SEQUENCE [LARGE SCALE GENOMIC DNA]</scope>
</reference>
<comment type="caution">
    <text evidence="1">The sequence shown here is derived from an EMBL/GenBank/DDBJ whole genome shotgun (WGS) entry which is preliminary data.</text>
</comment>
<organism evidence="1">
    <name type="scientific">Hexamita inflata</name>
    <dbReference type="NCBI Taxonomy" id="28002"/>
    <lineage>
        <taxon>Eukaryota</taxon>
        <taxon>Metamonada</taxon>
        <taxon>Diplomonadida</taxon>
        <taxon>Hexamitidae</taxon>
        <taxon>Hexamitinae</taxon>
        <taxon>Hexamita</taxon>
    </lineage>
</organism>
<gene>
    <name evidence="1" type="ORF">HINF_LOCUS19522</name>
    <name evidence="2" type="ORF">HINF_LOCUS30910</name>
</gene>
<name>A0AA86P9A8_9EUKA</name>
<reference evidence="1" key="1">
    <citation type="submission" date="2023-06" db="EMBL/GenBank/DDBJ databases">
        <authorList>
            <person name="Kurt Z."/>
        </authorList>
    </citation>
    <scope>NUCLEOTIDE SEQUENCE</scope>
</reference>
<proteinExistence type="predicted"/>